<dbReference type="InterPro" id="IPR055414">
    <property type="entry name" value="LRR_R13L4/SHOC2-like"/>
</dbReference>
<dbReference type="InterPro" id="IPR032675">
    <property type="entry name" value="LRR_dom_sf"/>
</dbReference>
<gene>
    <name evidence="3" type="ORF">RCOM_0820400</name>
</gene>
<dbReference type="PANTHER" id="PTHR47186:SF57">
    <property type="entry name" value="OS02G0478300 PROTEIN"/>
    <property type="match status" value="1"/>
</dbReference>
<organism evidence="3 4">
    <name type="scientific">Ricinus communis</name>
    <name type="common">Castor bean</name>
    <dbReference type="NCBI Taxonomy" id="3988"/>
    <lineage>
        <taxon>Eukaryota</taxon>
        <taxon>Viridiplantae</taxon>
        <taxon>Streptophyta</taxon>
        <taxon>Embryophyta</taxon>
        <taxon>Tracheophyta</taxon>
        <taxon>Spermatophyta</taxon>
        <taxon>Magnoliopsida</taxon>
        <taxon>eudicotyledons</taxon>
        <taxon>Gunneridae</taxon>
        <taxon>Pentapetalae</taxon>
        <taxon>rosids</taxon>
        <taxon>fabids</taxon>
        <taxon>Malpighiales</taxon>
        <taxon>Euphorbiaceae</taxon>
        <taxon>Acalyphoideae</taxon>
        <taxon>Acalypheae</taxon>
        <taxon>Ricinus</taxon>
    </lineage>
</organism>
<keyword evidence="1" id="KW-0677">Repeat</keyword>
<keyword evidence="4" id="KW-1185">Reference proteome</keyword>
<evidence type="ECO:0000256" key="1">
    <source>
        <dbReference type="ARBA" id="ARBA00022737"/>
    </source>
</evidence>
<dbReference type="EMBL" id="EQ973955">
    <property type="protein sequence ID" value="EEF37196.1"/>
    <property type="molecule type" value="Genomic_DNA"/>
</dbReference>
<dbReference type="Gene3D" id="3.80.10.10">
    <property type="entry name" value="Ribonuclease Inhibitor"/>
    <property type="match status" value="1"/>
</dbReference>
<protein>
    <submittedName>
        <fullName evidence="3">Leucine-rich repeat containing protein, putative</fullName>
    </submittedName>
</protein>
<dbReference type="AlphaFoldDB" id="B9SGW1"/>
<dbReference type="Proteomes" id="UP000008311">
    <property type="component" value="Unassembled WGS sequence"/>
</dbReference>
<sequence length="350" mass="40404">MKANPHLRSLLRLPRSQEYLRKSQWTYFGDWHKLIRVLDLEGAVMSILPKETGQLIHLRHLGLRHTGLQRFSFSINNLKNLQTLDLRDTRISRLPNDIWKMQNLRHLYLHRTAITGRPLDHVSAANLRTLSTVSIYGIFVLQAEELSSTLVKLSSLETLQLKGTDPILEPILSLLFKQPHISKLHLSGAMEKLPDPGHIQPNLTKLTLEISQLAQEPFLTLERLPSLKMLRLLSSSFCGKEMACTSEWKISGAMPSLRRLIIHECEELCMLPEGLQYLSTFREVVIEGMPHEFEARIQRDNGDDWYKIHHTFNWKNQYQMTAGENILHTWVKAELTPVEQRLQALALAHN</sequence>
<reference evidence="4" key="1">
    <citation type="journal article" date="2010" name="Nat. Biotechnol.">
        <title>Draft genome sequence of the oilseed species Ricinus communis.</title>
        <authorList>
            <person name="Chan A.P."/>
            <person name="Crabtree J."/>
            <person name="Zhao Q."/>
            <person name="Lorenzi H."/>
            <person name="Orvis J."/>
            <person name="Puiu D."/>
            <person name="Melake-Berhan A."/>
            <person name="Jones K.M."/>
            <person name="Redman J."/>
            <person name="Chen G."/>
            <person name="Cahoon E.B."/>
            <person name="Gedil M."/>
            <person name="Stanke M."/>
            <person name="Haas B.J."/>
            <person name="Wortman J.R."/>
            <person name="Fraser-Liggett C.M."/>
            <person name="Ravel J."/>
            <person name="Rabinowicz P.D."/>
        </authorList>
    </citation>
    <scope>NUCLEOTIDE SEQUENCE [LARGE SCALE GENOMIC DNA]</scope>
    <source>
        <strain evidence="4">cv. Hale</strain>
    </source>
</reference>
<dbReference type="eggNOG" id="KOG4658">
    <property type="taxonomic scope" value="Eukaryota"/>
</dbReference>
<feature type="domain" description="Disease resistance R13L4/SHOC-2-like LRR" evidence="2">
    <location>
        <begin position="33"/>
        <end position="162"/>
    </location>
</feature>
<dbReference type="SUPFAM" id="SSF52047">
    <property type="entry name" value="RNI-like"/>
    <property type="match status" value="1"/>
</dbReference>
<evidence type="ECO:0000259" key="2">
    <source>
        <dbReference type="Pfam" id="PF23598"/>
    </source>
</evidence>
<name>B9SGW1_RICCO</name>
<dbReference type="Pfam" id="PF23598">
    <property type="entry name" value="LRR_14"/>
    <property type="match status" value="1"/>
</dbReference>
<accession>B9SGW1</accession>
<evidence type="ECO:0000313" key="3">
    <source>
        <dbReference type="EMBL" id="EEF37196.1"/>
    </source>
</evidence>
<evidence type="ECO:0000313" key="4">
    <source>
        <dbReference type="Proteomes" id="UP000008311"/>
    </source>
</evidence>
<dbReference type="InParanoid" id="B9SGW1"/>
<proteinExistence type="predicted"/>
<dbReference type="PANTHER" id="PTHR47186">
    <property type="entry name" value="LEUCINE-RICH REPEAT-CONTAINING PROTEIN 57"/>
    <property type="match status" value="1"/>
</dbReference>